<evidence type="ECO:0000256" key="1">
    <source>
        <dbReference type="ARBA" id="ARBA00038101"/>
    </source>
</evidence>
<protein>
    <recommendedName>
        <fullName evidence="4">Sel1 repeat family protein</fullName>
    </recommendedName>
</protein>
<accession>A0AAD9D914</accession>
<name>A0AAD9D914_9STRA</name>
<dbReference type="SUPFAM" id="SSF81901">
    <property type="entry name" value="HCP-like"/>
    <property type="match status" value="1"/>
</dbReference>
<evidence type="ECO:0000313" key="2">
    <source>
        <dbReference type="EMBL" id="KAK1738552.1"/>
    </source>
</evidence>
<dbReference type="AlphaFoldDB" id="A0AAD9D914"/>
<keyword evidence="3" id="KW-1185">Reference proteome</keyword>
<dbReference type="PANTHER" id="PTHR11102:SF147">
    <property type="entry name" value="SEL1L ADAPTOR SUBUNIT OF ERAD E3 UBIQUITIN LIGASE"/>
    <property type="match status" value="1"/>
</dbReference>
<reference evidence="2" key="1">
    <citation type="submission" date="2023-06" db="EMBL/GenBank/DDBJ databases">
        <title>Survivors Of The Sea: Transcriptome response of Skeletonema marinoi to long-term dormancy.</title>
        <authorList>
            <person name="Pinder M.I.M."/>
            <person name="Kourtchenko O."/>
            <person name="Robertson E.K."/>
            <person name="Larsson T."/>
            <person name="Maumus F."/>
            <person name="Osuna-Cruz C.M."/>
            <person name="Vancaester E."/>
            <person name="Stenow R."/>
            <person name="Vandepoele K."/>
            <person name="Ploug H."/>
            <person name="Bruchert V."/>
            <person name="Godhe A."/>
            <person name="Topel M."/>
        </authorList>
    </citation>
    <scope>NUCLEOTIDE SEQUENCE</scope>
    <source>
        <strain evidence="2">R05AC</strain>
    </source>
</reference>
<dbReference type="InterPro" id="IPR011990">
    <property type="entry name" value="TPR-like_helical_dom_sf"/>
</dbReference>
<dbReference type="SMART" id="SM00671">
    <property type="entry name" value="SEL1"/>
    <property type="match status" value="2"/>
</dbReference>
<organism evidence="2 3">
    <name type="scientific">Skeletonema marinoi</name>
    <dbReference type="NCBI Taxonomy" id="267567"/>
    <lineage>
        <taxon>Eukaryota</taxon>
        <taxon>Sar</taxon>
        <taxon>Stramenopiles</taxon>
        <taxon>Ochrophyta</taxon>
        <taxon>Bacillariophyta</taxon>
        <taxon>Coscinodiscophyceae</taxon>
        <taxon>Thalassiosirophycidae</taxon>
        <taxon>Thalassiosirales</taxon>
        <taxon>Skeletonemataceae</taxon>
        <taxon>Skeletonema</taxon>
        <taxon>Skeletonema marinoi-dohrnii complex</taxon>
    </lineage>
</organism>
<gene>
    <name evidence="2" type="ORF">QTG54_010582</name>
</gene>
<evidence type="ECO:0000313" key="3">
    <source>
        <dbReference type="Proteomes" id="UP001224775"/>
    </source>
</evidence>
<dbReference type="GO" id="GO:0005789">
    <property type="term" value="C:endoplasmic reticulum membrane"/>
    <property type="evidence" value="ECO:0007669"/>
    <property type="project" value="TreeGrafter"/>
</dbReference>
<dbReference type="Proteomes" id="UP001224775">
    <property type="component" value="Unassembled WGS sequence"/>
</dbReference>
<dbReference type="InterPro" id="IPR050767">
    <property type="entry name" value="Sel1_AlgK"/>
</dbReference>
<comment type="similarity">
    <text evidence="1">Belongs to the sel-1 family.</text>
</comment>
<comment type="caution">
    <text evidence="2">The sequence shown here is derived from an EMBL/GenBank/DDBJ whole genome shotgun (WGS) entry which is preliminary data.</text>
</comment>
<dbReference type="Gene3D" id="1.25.40.10">
    <property type="entry name" value="Tetratricopeptide repeat domain"/>
    <property type="match status" value="1"/>
</dbReference>
<dbReference type="EMBL" id="JATAAI010000020">
    <property type="protein sequence ID" value="KAK1738552.1"/>
    <property type="molecule type" value="Genomic_DNA"/>
</dbReference>
<dbReference type="Pfam" id="PF08238">
    <property type="entry name" value="Sel1"/>
    <property type="match status" value="3"/>
</dbReference>
<dbReference type="GO" id="GO:0036503">
    <property type="term" value="P:ERAD pathway"/>
    <property type="evidence" value="ECO:0007669"/>
    <property type="project" value="TreeGrafter"/>
</dbReference>
<dbReference type="InterPro" id="IPR006597">
    <property type="entry name" value="Sel1-like"/>
</dbReference>
<sequence length="138" mass="15461">MRDPRCPFCREPYITSSAEADRNLLKRIEAGDRVAFRQKGCQGKEEHNYSVAVEYLTKAANMDDLYYNGEGVESDMKKAVHHLEEAAIGGHPRARFNLGVVSTRDGKSSRAVKHYIIAASQGNDDGLEQLKELYKKGD</sequence>
<proteinExistence type="inferred from homology"/>
<dbReference type="PANTHER" id="PTHR11102">
    <property type="entry name" value="SEL-1-LIKE PROTEIN"/>
    <property type="match status" value="1"/>
</dbReference>
<evidence type="ECO:0008006" key="4">
    <source>
        <dbReference type="Google" id="ProtNLM"/>
    </source>
</evidence>